<dbReference type="PROSITE" id="PS51257">
    <property type="entry name" value="PROKAR_LIPOPROTEIN"/>
    <property type="match status" value="1"/>
</dbReference>
<name>A0ABM7XAN3_9BACT</name>
<keyword evidence="2" id="KW-1185">Reference proteome</keyword>
<sequence>MPTSRALILPLVAVLALACGPKRLAYRPAEGGFPKASYEENWQRALDALEARGYSIQISDRSRGILGTQEVELQVPCRGEQSCLARQSIQMRIRPDGKASVSIARKLWSSVTRQFAPPAETDVAGMASLERDQELLLKEILGEKTAGSRGADGDLCEKDDQCAEGRVCAQRRCYRGCSDESPCPPLFACTDHEDGVCRPVAQGASDAAAE</sequence>
<protein>
    <recommendedName>
        <fullName evidence="3">Lipoprotein</fullName>
    </recommendedName>
</protein>
<dbReference type="RefSeq" id="WP_248346215.1">
    <property type="nucleotide sequence ID" value="NZ_AP025592.1"/>
</dbReference>
<evidence type="ECO:0008006" key="3">
    <source>
        <dbReference type="Google" id="ProtNLM"/>
    </source>
</evidence>
<dbReference type="Proteomes" id="UP001162734">
    <property type="component" value="Chromosome"/>
</dbReference>
<gene>
    <name evidence="1" type="ORF">AMPC_20170</name>
</gene>
<organism evidence="1 2">
    <name type="scientific">Anaeromyxobacter paludicola</name>
    <dbReference type="NCBI Taxonomy" id="2918171"/>
    <lineage>
        <taxon>Bacteria</taxon>
        <taxon>Pseudomonadati</taxon>
        <taxon>Myxococcota</taxon>
        <taxon>Myxococcia</taxon>
        <taxon>Myxococcales</taxon>
        <taxon>Cystobacterineae</taxon>
        <taxon>Anaeromyxobacteraceae</taxon>
        <taxon>Anaeromyxobacter</taxon>
    </lineage>
</organism>
<accession>A0ABM7XAN3</accession>
<reference evidence="2" key="1">
    <citation type="journal article" date="2022" name="Int. J. Syst. Evol. Microbiol.">
        <title>Anaeromyxobacter oryzae sp. nov., Anaeromyxobacter diazotrophicus sp. nov. and Anaeromyxobacter paludicola sp. nov., isolated from paddy soils.</title>
        <authorList>
            <person name="Itoh H."/>
            <person name="Xu Z."/>
            <person name="Mise K."/>
            <person name="Masuda Y."/>
            <person name="Ushijima N."/>
            <person name="Hayakawa C."/>
            <person name="Shiratori Y."/>
            <person name="Senoo K."/>
        </authorList>
    </citation>
    <scope>NUCLEOTIDE SEQUENCE [LARGE SCALE GENOMIC DNA]</scope>
    <source>
        <strain evidence="2">Red630</strain>
    </source>
</reference>
<evidence type="ECO:0000313" key="1">
    <source>
        <dbReference type="EMBL" id="BDG08904.1"/>
    </source>
</evidence>
<proteinExistence type="predicted"/>
<evidence type="ECO:0000313" key="2">
    <source>
        <dbReference type="Proteomes" id="UP001162734"/>
    </source>
</evidence>
<dbReference type="EMBL" id="AP025592">
    <property type="protein sequence ID" value="BDG08904.1"/>
    <property type="molecule type" value="Genomic_DNA"/>
</dbReference>